<dbReference type="EMBL" id="MDYQ01000078">
    <property type="protein sequence ID" value="PRP83652.1"/>
    <property type="molecule type" value="Genomic_DNA"/>
</dbReference>
<reference evidence="1 2" key="1">
    <citation type="journal article" date="2018" name="Genome Biol. Evol.">
        <title>Multiple Roots of Fruiting Body Formation in Amoebozoa.</title>
        <authorList>
            <person name="Hillmann F."/>
            <person name="Forbes G."/>
            <person name="Novohradska S."/>
            <person name="Ferling I."/>
            <person name="Riege K."/>
            <person name="Groth M."/>
            <person name="Westermann M."/>
            <person name="Marz M."/>
            <person name="Spaller T."/>
            <person name="Winckler T."/>
            <person name="Schaap P."/>
            <person name="Glockner G."/>
        </authorList>
    </citation>
    <scope>NUCLEOTIDE SEQUENCE [LARGE SCALE GENOMIC DNA]</scope>
    <source>
        <strain evidence="1 2">Jena</strain>
    </source>
</reference>
<organism evidence="1 2">
    <name type="scientific">Planoprotostelium fungivorum</name>
    <dbReference type="NCBI Taxonomy" id="1890364"/>
    <lineage>
        <taxon>Eukaryota</taxon>
        <taxon>Amoebozoa</taxon>
        <taxon>Evosea</taxon>
        <taxon>Variosea</taxon>
        <taxon>Cavosteliida</taxon>
        <taxon>Cavosteliaceae</taxon>
        <taxon>Planoprotostelium</taxon>
    </lineage>
</organism>
<comment type="caution">
    <text evidence="1">The sequence shown here is derived from an EMBL/GenBank/DDBJ whole genome shotgun (WGS) entry which is preliminary data.</text>
</comment>
<protein>
    <submittedName>
        <fullName evidence="1">Uncharacterized protein</fullName>
    </submittedName>
</protein>
<gene>
    <name evidence="1" type="ORF">PROFUN_03807</name>
</gene>
<dbReference type="AlphaFoldDB" id="A0A2P6NI92"/>
<proteinExistence type="predicted"/>
<evidence type="ECO:0000313" key="2">
    <source>
        <dbReference type="Proteomes" id="UP000241769"/>
    </source>
</evidence>
<dbReference type="Proteomes" id="UP000241769">
    <property type="component" value="Unassembled WGS sequence"/>
</dbReference>
<evidence type="ECO:0000313" key="1">
    <source>
        <dbReference type="EMBL" id="PRP83652.1"/>
    </source>
</evidence>
<sequence>MSTLYLEPVETPPAPSAALRFISGPSCYQCWGKELQDDHGSWPKYAYRTSICGELSLYVVFEALGKKVVSKRSLRAAQGDEWRITDLRNLKVPLRDSFFEKDDASPPVRRSGTNKPTEMTITFHLIQGGKSVDHCPTKMKVASKPYNFPEGAQQGRRRKYRSKKRVQMYRDDGMQGALMLPQTPASFQEISFEEILFEEANQDEGSLDFLSQIFV</sequence>
<name>A0A2P6NI92_9EUKA</name>
<dbReference type="InParanoid" id="A0A2P6NI92"/>
<keyword evidence="2" id="KW-1185">Reference proteome</keyword>
<accession>A0A2P6NI92</accession>